<dbReference type="GO" id="GO:0006955">
    <property type="term" value="P:immune response"/>
    <property type="evidence" value="ECO:0007669"/>
    <property type="project" value="InterPro"/>
</dbReference>
<dbReference type="Gene3D" id="2.40.50.40">
    <property type="match status" value="1"/>
</dbReference>
<dbReference type="AlphaFoldDB" id="A0A3B5AMD8"/>
<evidence type="ECO:0000256" key="1">
    <source>
        <dbReference type="ARBA" id="ARBA00022514"/>
    </source>
</evidence>
<sequence length="99" mass="11321">MKFHALAFVLLFAFMYLSLAQGSFDDCCLGYVVSLPKNAMKNIVGYRTQRADGDCNISAVVAFFLKRRAHKKQKTVCANPEDAWVKEKIESMNRRIKKK</sequence>
<evidence type="ECO:0000259" key="3">
    <source>
        <dbReference type="SMART" id="SM00199"/>
    </source>
</evidence>
<dbReference type="PANTHER" id="PTHR12015:SF186">
    <property type="entry name" value="C-C MOTIF CHEMOKINE 21-LIKE-RELATED"/>
    <property type="match status" value="1"/>
</dbReference>
<dbReference type="GO" id="GO:2000471">
    <property type="term" value="P:regulation of hematopoietic stem cell migration"/>
    <property type="evidence" value="ECO:0007669"/>
    <property type="project" value="Ensembl"/>
</dbReference>
<dbReference type="GO" id="GO:0005615">
    <property type="term" value="C:extracellular space"/>
    <property type="evidence" value="ECO:0007669"/>
    <property type="project" value="UniProtKB-KW"/>
</dbReference>
<dbReference type="PANTHER" id="PTHR12015">
    <property type="entry name" value="SMALL INDUCIBLE CYTOKINE A"/>
    <property type="match status" value="1"/>
</dbReference>
<dbReference type="InterPro" id="IPR001811">
    <property type="entry name" value="Chemokine_IL8-like_dom"/>
</dbReference>
<dbReference type="SUPFAM" id="SSF54117">
    <property type="entry name" value="Interleukin 8-like chemokines"/>
    <property type="match status" value="1"/>
</dbReference>
<dbReference type="GeneTree" id="ENSGT00900000141362"/>
<dbReference type="InterPro" id="IPR036048">
    <property type="entry name" value="Interleukin_8-like_sf"/>
</dbReference>
<evidence type="ECO:0000256" key="2">
    <source>
        <dbReference type="SAM" id="SignalP"/>
    </source>
</evidence>
<dbReference type="GO" id="GO:1902033">
    <property type="term" value="P:regulation of hematopoietic stem cell proliferation"/>
    <property type="evidence" value="ECO:0007669"/>
    <property type="project" value="Ensembl"/>
</dbReference>
<dbReference type="STRING" id="144197.ENSSPAP00000022040"/>
<name>A0A3B5AMD8_9TELE</name>
<organism evidence="4">
    <name type="scientific">Stegastes partitus</name>
    <name type="common">bicolor damselfish</name>
    <dbReference type="NCBI Taxonomy" id="144197"/>
    <lineage>
        <taxon>Eukaryota</taxon>
        <taxon>Metazoa</taxon>
        <taxon>Chordata</taxon>
        <taxon>Craniata</taxon>
        <taxon>Vertebrata</taxon>
        <taxon>Euteleostomi</taxon>
        <taxon>Actinopterygii</taxon>
        <taxon>Neopterygii</taxon>
        <taxon>Teleostei</taxon>
        <taxon>Neoteleostei</taxon>
        <taxon>Acanthomorphata</taxon>
        <taxon>Ovalentaria</taxon>
        <taxon>Pomacentridae</taxon>
        <taxon>Stegastes</taxon>
    </lineage>
</organism>
<dbReference type="InterPro" id="IPR039809">
    <property type="entry name" value="Chemokine_b/g/d"/>
</dbReference>
<accession>A0A3B5AMD8</accession>
<keyword evidence="2" id="KW-0732">Signal</keyword>
<feature type="signal peptide" evidence="2">
    <location>
        <begin position="1"/>
        <end position="22"/>
    </location>
</feature>
<dbReference type="Pfam" id="PF00048">
    <property type="entry name" value="IL8"/>
    <property type="match status" value="1"/>
</dbReference>
<feature type="domain" description="Chemokine interleukin-8-like" evidence="3">
    <location>
        <begin position="24"/>
        <end position="92"/>
    </location>
</feature>
<keyword evidence="1" id="KW-0202">Cytokine</keyword>
<dbReference type="GO" id="GO:0097535">
    <property type="term" value="P:lymphoid lineage cell migration into thymus"/>
    <property type="evidence" value="ECO:0007669"/>
    <property type="project" value="Ensembl"/>
</dbReference>
<dbReference type="SMART" id="SM00199">
    <property type="entry name" value="SCY"/>
    <property type="match status" value="1"/>
</dbReference>
<dbReference type="GO" id="GO:0008009">
    <property type="term" value="F:chemokine activity"/>
    <property type="evidence" value="ECO:0007669"/>
    <property type="project" value="Ensembl"/>
</dbReference>
<reference evidence="4" key="1">
    <citation type="submission" date="2023-09" db="UniProtKB">
        <authorList>
            <consortium name="Ensembl"/>
        </authorList>
    </citation>
    <scope>IDENTIFICATION</scope>
</reference>
<evidence type="ECO:0000313" key="4">
    <source>
        <dbReference type="Ensembl" id="ENSSPAP00000022040.1"/>
    </source>
</evidence>
<protein>
    <submittedName>
        <fullName evidence="4">Chemokine (C-C motif) ligand 25b</fullName>
    </submittedName>
</protein>
<dbReference type="Ensembl" id="ENSSPAT00000022390.1">
    <property type="protein sequence ID" value="ENSSPAP00000022040.1"/>
    <property type="gene ID" value="ENSSPAG00000016637.1"/>
</dbReference>
<feature type="chain" id="PRO_5017377766" evidence="2">
    <location>
        <begin position="23"/>
        <end position="99"/>
    </location>
</feature>
<proteinExistence type="predicted"/>